<organism evidence="8 9">
    <name type="scientific">Austropuccinia psidii MF-1</name>
    <dbReference type="NCBI Taxonomy" id="1389203"/>
    <lineage>
        <taxon>Eukaryota</taxon>
        <taxon>Fungi</taxon>
        <taxon>Dikarya</taxon>
        <taxon>Basidiomycota</taxon>
        <taxon>Pucciniomycotina</taxon>
        <taxon>Pucciniomycetes</taxon>
        <taxon>Pucciniales</taxon>
        <taxon>Sphaerophragmiaceae</taxon>
        <taxon>Austropuccinia</taxon>
    </lineage>
</organism>
<evidence type="ECO:0000256" key="2">
    <source>
        <dbReference type="ARBA" id="ARBA00022695"/>
    </source>
</evidence>
<dbReference type="Pfam" id="PF17917">
    <property type="entry name" value="RT_RNaseH"/>
    <property type="match status" value="1"/>
</dbReference>
<feature type="domain" description="Reverse transcriptase RNase H-like" evidence="7">
    <location>
        <begin position="1"/>
        <end position="66"/>
    </location>
</feature>
<proteinExistence type="predicted"/>
<keyword evidence="3" id="KW-0540">Nuclease</keyword>
<evidence type="ECO:0000313" key="9">
    <source>
        <dbReference type="Proteomes" id="UP000765509"/>
    </source>
</evidence>
<evidence type="ECO:0000256" key="5">
    <source>
        <dbReference type="ARBA" id="ARBA00022801"/>
    </source>
</evidence>
<name>A0A9Q3FP19_9BASI</name>
<keyword evidence="2" id="KW-0548">Nucleotidyltransferase</keyword>
<keyword evidence="6" id="KW-0695">RNA-directed DNA polymerase</keyword>
<evidence type="ECO:0000313" key="8">
    <source>
        <dbReference type="EMBL" id="MBW0542374.1"/>
    </source>
</evidence>
<dbReference type="AlphaFoldDB" id="A0A9Q3FP19"/>
<dbReference type="InterPro" id="IPR043502">
    <property type="entry name" value="DNA/RNA_pol_sf"/>
</dbReference>
<dbReference type="InterPro" id="IPR041373">
    <property type="entry name" value="RT_RNaseH"/>
</dbReference>
<dbReference type="EMBL" id="AVOT02047094">
    <property type="protein sequence ID" value="MBW0542374.1"/>
    <property type="molecule type" value="Genomic_DNA"/>
</dbReference>
<protein>
    <recommendedName>
        <fullName evidence="7">Reverse transcriptase RNase H-like domain-containing protein</fullName>
    </recommendedName>
</protein>
<dbReference type="GO" id="GO:0016787">
    <property type="term" value="F:hydrolase activity"/>
    <property type="evidence" value="ECO:0007669"/>
    <property type="project" value="UniProtKB-KW"/>
</dbReference>
<reference evidence="8" key="1">
    <citation type="submission" date="2021-03" db="EMBL/GenBank/DDBJ databases">
        <title>Draft genome sequence of rust myrtle Austropuccinia psidii MF-1, a brazilian biotype.</title>
        <authorList>
            <person name="Quecine M.C."/>
            <person name="Pachon D.M.R."/>
            <person name="Bonatelli M.L."/>
            <person name="Correr F.H."/>
            <person name="Franceschini L.M."/>
            <person name="Leite T.F."/>
            <person name="Margarido G.R.A."/>
            <person name="Almeida C.A."/>
            <person name="Ferrarezi J.A."/>
            <person name="Labate C.A."/>
        </authorList>
    </citation>
    <scope>NUCLEOTIDE SEQUENCE</scope>
    <source>
        <strain evidence="8">MF-1</strain>
    </source>
</reference>
<dbReference type="Proteomes" id="UP000765509">
    <property type="component" value="Unassembled WGS sequence"/>
</dbReference>
<keyword evidence="4" id="KW-0255">Endonuclease</keyword>
<evidence type="ECO:0000259" key="7">
    <source>
        <dbReference type="Pfam" id="PF17917"/>
    </source>
</evidence>
<keyword evidence="5" id="KW-0378">Hydrolase</keyword>
<accession>A0A9Q3FP19</accession>
<keyword evidence="9" id="KW-1185">Reference proteome</keyword>
<dbReference type="GO" id="GO:0004519">
    <property type="term" value="F:endonuclease activity"/>
    <property type="evidence" value="ECO:0007669"/>
    <property type="project" value="UniProtKB-KW"/>
</dbReference>
<evidence type="ECO:0000256" key="6">
    <source>
        <dbReference type="ARBA" id="ARBA00022918"/>
    </source>
</evidence>
<sequence length="124" mass="14235">MNPTEARYGASQMECLSLVWAPEKIHYYLAGNVFEVVTDFNSVKSLHNMKTPKRHILRCKITIQEYRGNMTIVHKAVNIHKNAYGFSILELPNTSYNPAYVPENEGNQIPIEVINITYVGIEFF</sequence>
<evidence type="ECO:0000256" key="3">
    <source>
        <dbReference type="ARBA" id="ARBA00022722"/>
    </source>
</evidence>
<dbReference type="GO" id="GO:0003964">
    <property type="term" value="F:RNA-directed DNA polymerase activity"/>
    <property type="evidence" value="ECO:0007669"/>
    <property type="project" value="UniProtKB-KW"/>
</dbReference>
<evidence type="ECO:0000256" key="1">
    <source>
        <dbReference type="ARBA" id="ARBA00022679"/>
    </source>
</evidence>
<dbReference type="SUPFAM" id="SSF56672">
    <property type="entry name" value="DNA/RNA polymerases"/>
    <property type="match status" value="1"/>
</dbReference>
<gene>
    <name evidence="8" type="ORF">O181_082089</name>
</gene>
<evidence type="ECO:0000256" key="4">
    <source>
        <dbReference type="ARBA" id="ARBA00022759"/>
    </source>
</evidence>
<comment type="caution">
    <text evidence="8">The sequence shown here is derived from an EMBL/GenBank/DDBJ whole genome shotgun (WGS) entry which is preliminary data.</text>
</comment>
<keyword evidence="1" id="KW-0808">Transferase</keyword>